<feature type="chain" id="PRO_5011554297" description="alpha-L-rhamnosidase" evidence="4">
    <location>
        <begin position="22"/>
        <end position="956"/>
    </location>
</feature>
<feature type="domain" description="Alpha-L-rhamnosidase six-hairpin glycosidase" evidence="7">
    <location>
        <begin position="497"/>
        <end position="848"/>
    </location>
</feature>
<dbReference type="PANTHER" id="PTHR33307">
    <property type="entry name" value="ALPHA-RHAMNOSIDASE (EUROFUNG)"/>
    <property type="match status" value="1"/>
</dbReference>
<dbReference type="AlphaFoldDB" id="A0A1H9D7F6"/>
<comment type="catalytic activity">
    <reaction evidence="1">
        <text>Hydrolysis of terminal non-reducing alpha-L-rhamnose residues in alpha-L-rhamnosides.</text>
        <dbReference type="EC" id="3.2.1.40"/>
    </reaction>
</comment>
<dbReference type="GO" id="GO:0005975">
    <property type="term" value="P:carbohydrate metabolic process"/>
    <property type="evidence" value="ECO:0007669"/>
    <property type="project" value="InterPro"/>
</dbReference>
<evidence type="ECO:0000259" key="6">
    <source>
        <dbReference type="Pfam" id="PF08531"/>
    </source>
</evidence>
<dbReference type="GO" id="GO:0030596">
    <property type="term" value="F:alpha-L-rhamnosidase activity"/>
    <property type="evidence" value="ECO:0007669"/>
    <property type="project" value="UniProtKB-EC"/>
</dbReference>
<dbReference type="Gene3D" id="2.60.120.260">
    <property type="entry name" value="Galactose-binding domain-like"/>
    <property type="match status" value="2"/>
</dbReference>
<dbReference type="Pfam" id="PF08531">
    <property type="entry name" value="Bac_rhamnosid_N"/>
    <property type="match status" value="1"/>
</dbReference>
<dbReference type="PIRSF" id="PIRSF010631">
    <property type="entry name" value="A-rhamnsds"/>
    <property type="match status" value="1"/>
</dbReference>
<keyword evidence="3" id="KW-0378">Hydrolase</keyword>
<evidence type="ECO:0000313" key="9">
    <source>
        <dbReference type="EMBL" id="SEQ09311.1"/>
    </source>
</evidence>
<proteinExistence type="predicted"/>
<evidence type="ECO:0000259" key="8">
    <source>
        <dbReference type="Pfam" id="PF17390"/>
    </source>
</evidence>
<evidence type="ECO:0000256" key="1">
    <source>
        <dbReference type="ARBA" id="ARBA00001445"/>
    </source>
</evidence>
<keyword evidence="10" id="KW-1185">Reference proteome</keyword>
<dbReference type="OrthoDB" id="9815108at2"/>
<dbReference type="SUPFAM" id="SSF48208">
    <property type="entry name" value="Six-hairpin glycosidases"/>
    <property type="match status" value="1"/>
</dbReference>
<evidence type="ECO:0000256" key="4">
    <source>
        <dbReference type="SAM" id="SignalP"/>
    </source>
</evidence>
<dbReference type="Gene3D" id="1.50.10.10">
    <property type="match status" value="1"/>
</dbReference>
<dbReference type="InterPro" id="IPR016007">
    <property type="entry name" value="Alpha_rhamnosid"/>
</dbReference>
<protein>
    <recommendedName>
        <fullName evidence="2">alpha-L-rhamnosidase</fullName>
        <ecNumber evidence="2">3.2.1.40</ecNumber>
    </recommendedName>
</protein>
<evidence type="ECO:0000313" key="10">
    <source>
        <dbReference type="Proteomes" id="UP000199021"/>
    </source>
</evidence>
<evidence type="ECO:0000256" key="2">
    <source>
        <dbReference type="ARBA" id="ARBA00012652"/>
    </source>
</evidence>
<dbReference type="Pfam" id="PF05592">
    <property type="entry name" value="Bac_rhamnosid"/>
    <property type="match status" value="1"/>
</dbReference>
<dbReference type="InterPro" id="IPR013783">
    <property type="entry name" value="Ig-like_fold"/>
</dbReference>
<dbReference type="Proteomes" id="UP000199021">
    <property type="component" value="Unassembled WGS sequence"/>
</dbReference>
<keyword evidence="4" id="KW-0732">Signal</keyword>
<name>A0A1H9D7F6_9BACT</name>
<dbReference type="InterPro" id="IPR008928">
    <property type="entry name" value="6-hairpin_glycosidase_sf"/>
</dbReference>
<evidence type="ECO:0000256" key="3">
    <source>
        <dbReference type="ARBA" id="ARBA00022801"/>
    </source>
</evidence>
<accession>A0A1H9D7F6</accession>
<dbReference type="Pfam" id="PF17389">
    <property type="entry name" value="Bac_rhamnosid6H"/>
    <property type="match status" value="1"/>
</dbReference>
<dbReference type="STRING" id="478744.SAMN05444359_105175"/>
<evidence type="ECO:0000259" key="7">
    <source>
        <dbReference type="Pfam" id="PF17389"/>
    </source>
</evidence>
<dbReference type="EC" id="3.2.1.40" evidence="2"/>
<feature type="domain" description="Alpha-L-rhamnosidase concanavalin-like" evidence="5">
    <location>
        <begin position="390"/>
        <end position="492"/>
    </location>
</feature>
<feature type="domain" description="Alpha-L-rhamnosidase C-terminal" evidence="8">
    <location>
        <begin position="851"/>
        <end position="924"/>
    </location>
</feature>
<dbReference type="Pfam" id="PF17390">
    <property type="entry name" value="Bac_rhamnosid_C"/>
    <property type="match status" value="1"/>
</dbReference>
<dbReference type="Pfam" id="PF25788">
    <property type="entry name" value="Ig_Rha78A_N"/>
    <property type="match status" value="1"/>
</dbReference>
<dbReference type="PANTHER" id="PTHR33307:SF6">
    <property type="entry name" value="ALPHA-RHAMNOSIDASE (EUROFUNG)-RELATED"/>
    <property type="match status" value="1"/>
</dbReference>
<dbReference type="InterPro" id="IPR013737">
    <property type="entry name" value="Bac_rhamnosid_N"/>
</dbReference>
<dbReference type="InterPro" id="IPR035396">
    <property type="entry name" value="Bac_rhamnosid6H"/>
</dbReference>
<dbReference type="InterPro" id="IPR008902">
    <property type="entry name" value="Rhamnosid_concanavalin"/>
</dbReference>
<dbReference type="Gene3D" id="2.60.420.10">
    <property type="entry name" value="Maltose phosphorylase, domain 3"/>
    <property type="match status" value="1"/>
</dbReference>
<evidence type="ECO:0000259" key="5">
    <source>
        <dbReference type="Pfam" id="PF05592"/>
    </source>
</evidence>
<organism evidence="9 10">
    <name type="scientific">Neolewinella agarilytica</name>
    <dbReference type="NCBI Taxonomy" id="478744"/>
    <lineage>
        <taxon>Bacteria</taxon>
        <taxon>Pseudomonadati</taxon>
        <taxon>Bacteroidota</taxon>
        <taxon>Saprospiria</taxon>
        <taxon>Saprospirales</taxon>
        <taxon>Lewinellaceae</taxon>
        <taxon>Neolewinella</taxon>
    </lineage>
</organism>
<feature type="domain" description="Bacterial alpha-L-rhamnosidase N-terminal" evidence="6">
    <location>
        <begin position="205"/>
        <end position="378"/>
    </location>
</feature>
<dbReference type="InterPro" id="IPR035398">
    <property type="entry name" value="Bac_rhamnosid_C"/>
</dbReference>
<dbReference type="Gene3D" id="2.60.40.10">
    <property type="entry name" value="Immunoglobulins"/>
    <property type="match status" value="1"/>
</dbReference>
<sequence length="956" mass="107418">MPKNLFLPLLFLLLLCTCGRAGKIADTGHWAAAYSAQEAIVFERLLCNYEENPQVIAGDRPQFSWVVKATGYNRQQTAFRVLVASSPELLAKDEGDVWDSGKLLSTSTTHNLFEGPALAAGRRYNWKVKIWDEADVASAWSPVQFFTTGLGGEADWDDAQWITVPTDERTSEHRFRFFQTGAMKEPVQVSSFPAGYFRRTFEVKKKIASARAYIVGLGYYELYLNGKKIGDQVLDPAPSNYDKTSYYVVLDAKEELLVNQNTLGIKLGSGFYGQNLAFRRDPESAKSLAYGPPAVRMTLKLIYEDGTTGSIVTDSKWKSIPGPIVFDNIYGGETYDARFEQQGWHENDFDDNIYQKVKITTPVVGTIVPQVIPPIRKIKALKPREIFRGENGNWILDFGQNIAGWIRMSVKESEGTKVQLQLTEALKRSGNAIHLGSTGGGASGLSQQLIYVCGSNERETWEPGFTYHGFRYAEITGISRRPEKDDFTAFLVSTDVRETGSFQCSDSLVNRMAEVSKWTVIDNLHGIPEDCPQREKCGWLGDAHATAEFILYNYDVAAFYEKYMNDIRTQFRSVKGGNDKNKFSVPTMIAPGRRTSTIAKLDWGIAAIYLPWYHYLHYGNEQIVSEYYADMKQLTAYYLSFRNADGIIENGMGDWCPPRWDRKSNPSAMECHPVVSATAYFYDILKVMRAFSEVMGEKEYAGFLDSEIESLHTAFNRVYLEQVAGTNYSWYGSQTATVMALQFGLVPEEEEENVVNGLVYDIDVVNSGHHTVGIHGNRYLYSVLSDHGMADLAYSVLTHPDFPSQAFVLHTGFTTWPERQWDWSENIEFGNSLNHPMHSGFAAYFHERLGGIRPMIADPGYKQFVIDPIIPKTINYADAEIQSPYGLIKNNWRKEGDSFSMKLSIPFNTSAILPLTAAKAGTVKVNGTEWKKDTFAPSPMDSLTLGSGVYTVSFEL</sequence>
<reference evidence="10" key="1">
    <citation type="submission" date="2016-10" db="EMBL/GenBank/DDBJ databases">
        <authorList>
            <person name="Varghese N."/>
            <person name="Submissions S."/>
        </authorList>
    </citation>
    <scope>NUCLEOTIDE SEQUENCE [LARGE SCALE GENOMIC DNA]</scope>
    <source>
        <strain evidence="10">DSM 24740</strain>
    </source>
</reference>
<dbReference type="EMBL" id="FOFB01000005">
    <property type="protein sequence ID" value="SEQ09311.1"/>
    <property type="molecule type" value="Genomic_DNA"/>
</dbReference>
<dbReference type="InParanoid" id="A0A1H9D7F6"/>
<feature type="signal peptide" evidence="4">
    <location>
        <begin position="1"/>
        <end position="21"/>
    </location>
</feature>
<dbReference type="InterPro" id="IPR012341">
    <property type="entry name" value="6hp_glycosidase-like_sf"/>
</dbReference>
<gene>
    <name evidence="9" type="ORF">SAMN05444359_105175</name>
</gene>